<dbReference type="EMBL" id="KZ293651">
    <property type="protein sequence ID" value="PBK96110.1"/>
    <property type="molecule type" value="Genomic_DNA"/>
</dbReference>
<organism evidence="1 2">
    <name type="scientific">Armillaria gallica</name>
    <name type="common">Bulbous honey fungus</name>
    <name type="synonym">Armillaria bulbosa</name>
    <dbReference type="NCBI Taxonomy" id="47427"/>
    <lineage>
        <taxon>Eukaryota</taxon>
        <taxon>Fungi</taxon>
        <taxon>Dikarya</taxon>
        <taxon>Basidiomycota</taxon>
        <taxon>Agaricomycotina</taxon>
        <taxon>Agaricomycetes</taxon>
        <taxon>Agaricomycetidae</taxon>
        <taxon>Agaricales</taxon>
        <taxon>Marasmiineae</taxon>
        <taxon>Physalacriaceae</taxon>
        <taxon>Armillaria</taxon>
    </lineage>
</organism>
<protein>
    <submittedName>
        <fullName evidence="1">Uncharacterized protein</fullName>
    </submittedName>
</protein>
<name>A0A2H3DPY1_ARMGA</name>
<evidence type="ECO:0000313" key="1">
    <source>
        <dbReference type="EMBL" id="PBK96110.1"/>
    </source>
</evidence>
<proteinExistence type="predicted"/>
<reference evidence="2" key="1">
    <citation type="journal article" date="2017" name="Nat. Ecol. Evol.">
        <title>Genome expansion and lineage-specific genetic innovations in the forest pathogenic fungi Armillaria.</title>
        <authorList>
            <person name="Sipos G."/>
            <person name="Prasanna A.N."/>
            <person name="Walter M.C."/>
            <person name="O'Connor E."/>
            <person name="Balint B."/>
            <person name="Krizsan K."/>
            <person name="Kiss B."/>
            <person name="Hess J."/>
            <person name="Varga T."/>
            <person name="Slot J."/>
            <person name="Riley R."/>
            <person name="Boka B."/>
            <person name="Rigling D."/>
            <person name="Barry K."/>
            <person name="Lee J."/>
            <person name="Mihaltcheva S."/>
            <person name="LaButti K."/>
            <person name="Lipzen A."/>
            <person name="Waldron R."/>
            <person name="Moloney N.M."/>
            <person name="Sperisen C."/>
            <person name="Kredics L."/>
            <person name="Vagvoelgyi C."/>
            <person name="Patrignani A."/>
            <person name="Fitzpatrick D."/>
            <person name="Nagy I."/>
            <person name="Doyle S."/>
            <person name="Anderson J.B."/>
            <person name="Grigoriev I.V."/>
            <person name="Gueldener U."/>
            <person name="Muensterkoetter M."/>
            <person name="Nagy L.G."/>
        </authorList>
    </citation>
    <scope>NUCLEOTIDE SEQUENCE [LARGE SCALE GENOMIC DNA]</scope>
    <source>
        <strain evidence="2">Ar21-2</strain>
    </source>
</reference>
<dbReference type="AlphaFoldDB" id="A0A2H3DPY1"/>
<keyword evidence="2" id="KW-1185">Reference proteome</keyword>
<dbReference type="InParanoid" id="A0A2H3DPY1"/>
<dbReference type="Proteomes" id="UP000217790">
    <property type="component" value="Unassembled WGS sequence"/>
</dbReference>
<evidence type="ECO:0000313" key="2">
    <source>
        <dbReference type="Proteomes" id="UP000217790"/>
    </source>
</evidence>
<sequence length="160" mass="17761">MYQKGNHPFAGCDLPCITQGKYMFPGPHPEVIEFPKYVEAVRAGFSGIRVSILGVVMTIANTAYDAFFVVLWCNAITRCLLFVSCTTEELGGMSYSAVVDIYKLALTSCPRKIAVITLTLSYAATAITVSRRYSVKSSIPRLPKLGKSMRVCNLRHLWRL</sequence>
<accession>A0A2H3DPY1</accession>
<gene>
    <name evidence="1" type="ORF">ARMGADRAFT_759229</name>
</gene>